<dbReference type="InterPro" id="IPR016161">
    <property type="entry name" value="Ald_DH/histidinol_DH"/>
</dbReference>
<dbReference type="InterPro" id="IPR008670">
    <property type="entry name" value="CoA_reduct_LuxC"/>
</dbReference>
<sequence length="412" mass="47615">MIHMDRKNNEADLEEIKYYIGTKKTLEEMPKLKAFQPFAAEVISYLNALSKELLRNKKAKVYPDVVTFGFWCRKAAMEELKKDYTDKIEHRYGRGIAFHIAPSNVPVNFAYSMVAGLLAGNANIGRLPSKEYEQVDLIIEAMERTLGNPKYENLRPYFCLIKYGHSEKITEYLSALCDTRIIWGGNQTIETIRRAALKPRAIEVTFADRYSMAIINADQYLEAMDKEKIARGFYNDTYLTDQNACTSPRIIFWMGNHINEAQEEFWKRLNTIVEKEYNLQGVQAVSKLTTLCELGATHQGVHQIITKNNLTIRVALEKIEEDLMDYRGNSGYFMECRVKNLDELLPLCKSQCQTLSYYGVDLSQIEEFLRNNRPQGIDRVVPIGKTMDFELVWDGVDLIERLTRVVKIIYDN</sequence>
<evidence type="ECO:0000313" key="2">
    <source>
        <dbReference type="EMBL" id="MBC3804832.1"/>
    </source>
</evidence>
<dbReference type="Proteomes" id="UP000603234">
    <property type="component" value="Unassembled WGS sequence"/>
</dbReference>
<protein>
    <submittedName>
        <fullName evidence="2">Acyl-CoA reductase</fullName>
    </submittedName>
</protein>
<reference evidence="2 3" key="1">
    <citation type="journal article" date="2020" name="mSystems">
        <title>Defining Genomic and Predicted Metabolic Features of the Acetobacterium Genus.</title>
        <authorList>
            <person name="Ross D.E."/>
            <person name="Marshall C.W."/>
            <person name="Gulliver D."/>
            <person name="May H.D."/>
            <person name="Norman R.S."/>
        </authorList>
    </citation>
    <scope>NUCLEOTIDE SEQUENCE [LARGE SCALE GENOMIC DNA]</scope>
    <source>
        <strain evidence="2 3">DSM 8238</strain>
    </source>
</reference>
<evidence type="ECO:0000256" key="1">
    <source>
        <dbReference type="ARBA" id="ARBA00022857"/>
    </source>
</evidence>
<proteinExistence type="predicted"/>
<name>A0ABR6WW32_9FIRM</name>
<dbReference type="Pfam" id="PF05893">
    <property type="entry name" value="LuxC"/>
    <property type="match status" value="1"/>
</dbReference>
<organism evidence="2 3">
    <name type="scientific">Acetobacterium fimetarium</name>
    <dbReference type="NCBI Taxonomy" id="52691"/>
    <lineage>
        <taxon>Bacteria</taxon>
        <taxon>Bacillati</taxon>
        <taxon>Bacillota</taxon>
        <taxon>Clostridia</taxon>
        <taxon>Eubacteriales</taxon>
        <taxon>Eubacteriaceae</taxon>
        <taxon>Acetobacterium</taxon>
    </lineage>
</organism>
<evidence type="ECO:0000313" key="3">
    <source>
        <dbReference type="Proteomes" id="UP000603234"/>
    </source>
</evidence>
<gene>
    <name evidence="2" type="ORF">GH808_10355</name>
</gene>
<dbReference type="EMBL" id="WJBC01000014">
    <property type="protein sequence ID" value="MBC3804832.1"/>
    <property type="molecule type" value="Genomic_DNA"/>
</dbReference>
<comment type="caution">
    <text evidence="2">The sequence shown here is derived from an EMBL/GenBank/DDBJ whole genome shotgun (WGS) entry which is preliminary data.</text>
</comment>
<keyword evidence="1" id="KW-0521">NADP</keyword>
<dbReference type="SUPFAM" id="SSF53720">
    <property type="entry name" value="ALDH-like"/>
    <property type="match status" value="1"/>
</dbReference>
<keyword evidence="3" id="KW-1185">Reference proteome</keyword>
<accession>A0ABR6WW32</accession>